<evidence type="ECO:0000313" key="3">
    <source>
        <dbReference type="Proteomes" id="UP001172082"/>
    </source>
</evidence>
<sequence length="220" mass="26230">MNNVNWRNHLIELFVVIVGITIAFSLNSWKESRKEQKLEKKYIQSFISDIDRDAEELARLRDTTSYFHRMNGGLTKVLVTHDYNHDSLFYYVISLYSMSTFLSQDNTYETLKASGNLEIISDFELKNDLTMLYNQHYKFIKFLDEIHERSIYDEMSPYINKNVRFTGRPVILNKEFLSDTYFINKSFSSYYFLNTKLRTYEDAIKKCEEILIKLKSELDS</sequence>
<proteinExistence type="predicted"/>
<dbReference type="EMBL" id="JAUJEA010000010">
    <property type="protein sequence ID" value="MDN5204179.1"/>
    <property type="molecule type" value="Genomic_DNA"/>
</dbReference>
<dbReference type="Proteomes" id="UP001172082">
    <property type="component" value="Unassembled WGS sequence"/>
</dbReference>
<keyword evidence="1" id="KW-1133">Transmembrane helix</keyword>
<gene>
    <name evidence="2" type="ORF">QQ008_22490</name>
</gene>
<comment type="caution">
    <text evidence="2">The sequence shown here is derived from an EMBL/GenBank/DDBJ whole genome shotgun (WGS) entry which is preliminary data.</text>
</comment>
<dbReference type="Pfam" id="PF19578">
    <property type="entry name" value="DUF6090"/>
    <property type="match status" value="1"/>
</dbReference>
<evidence type="ECO:0000256" key="1">
    <source>
        <dbReference type="SAM" id="Phobius"/>
    </source>
</evidence>
<name>A0ABT8KVJ3_9BACT</name>
<organism evidence="2 3">
    <name type="scientific">Splendidivirga corallicola</name>
    <dbReference type="NCBI Taxonomy" id="3051826"/>
    <lineage>
        <taxon>Bacteria</taxon>
        <taxon>Pseudomonadati</taxon>
        <taxon>Bacteroidota</taxon>
        <taxon>Cytophagia</taxon>
        <taxon>Cytophagales</taxon>
        <taxon>Splendidivirgaceae</taxon>
        <taxon>Splendidivirga</taxon>
    </lineage>
</organism>
<reference evidence="2" key="1">
    <citation type="submission" date="2023-06" db="EMBL/GenBank/DDBJ databases">
        <title>Genomic of Parafulvivirga corallium.</title>
        <authorList>
            <person name="Wang G."/>
        </authorList>
    </citation>
    <scope>NUCLEOTIDE SEQUENCE</scope>
    <source>
        <strain evidence="2">BMA10</strain>
    </source>
</reference>
<dbReference type="InterPro" id="IPR045749">
    <property type="entry name" value="DUF6090"/>
</dbReference>
<feature type="transmembrane region" description="Helical" evidence="1">
    <location>
        <begin position="6"/>
        <end position="26"/>
    </location>
</feature>
<keyword evidence="1" id="KW-0812">Transmembrane</keyword>
<keyword evidence="3" id="KW-1185">Reference proteome</keyword>
<accession>A0ABT8KVJ3</accession>
<protein>
    <submittedName>
        <fullName evidence="2">DUF6090 family protein</fullName>
    </submittedName>
</protein>
<keyword evidence="1" id="KW-0472">Membrane</keyword>
<dbReference type="RefSeq" id="WP_346754203.1">
    <property type="nucleotide sequence ID" value="NZ_JAUJEA010000010.1"/>
</dbReference>
<evidence type="ECO:0000313" key="2">
    <source>
        <dbReference type="EMBL" id="MDN5204179.1"/>
    </source>
</evidence>